<evidence type="ECO:0000313" key="3">
    <source>
        <dbReference type="Proteomes" id="UP000240649"/>
    </source>
</evidence>
<protein>
    <submittedName>
        <fullName evidence="2">Uncharacterized protein</fullName>
    </submittedName>
</protein>
<keyword evidence="1" id="KW-1133">Transmembrane helix</keyword>
<feature type="transmembrane region" description="Helical" evidence="1">
    <location>
        <begin position="42"/>
        <end position="62"/>
    </location>
</feature>
<keyword evidence="1" id="KW-0812">Transmembrane</keyword>
<proteinExistence type="predicted"/>
<name>A0A2P1CAD3_9CAUD</name>
<dbReference type="Proteomes" id="UP000240649">
    <property type="component" value="Segment"/>
</dbReference>
<keyword evidence="1" id="KW-0472">Membrane</keyword>
<dbReference type="EMBL" id="MG873442">
    <property type="protein sequence ID" value="AVJ48170.1"/>
    <property type="molecule type" value="Genomic_DNA"/>
</dbReference>
<sequence length="150" mass="17667">MIEINKNSWIHRFNKEVSNQPAWWWDEQTNFCPYFWKTVKHFVIAALIIFVVFFVASLIGTLPLGETENVFQHWDLIPTWKYYVAPLAGVGFILVVIGGLWTISWTIATIILGIRNLIFRKKPKKVKKKGWIATMWSGYKDKYCPRMEVK</sequence>
<evidence type="ECO:0000313" key="2">
    <source>
        <dbReference type="EMBL" id="AVJ48170.1"/>
    </source>
</evidence>
<dbReference type="GeneID" id="77948289"/>
<dbReference type="RefSeq" id="YP_010672019.1">
    <property type="nucleotide sequence ID" value="NC_070974.1"/>
</dbReference>
<reference evidence="2 3" key="1">
    <citation type="submission" date="2018-01" db="EMBL/GenBank/DDBJ databases">
        <title>Draft Genome Sequence of Salmonella Enteritidis Phage SE131.</title>
        <authorList>
            <person name="Kim Y."/>
            <person name="Han B.K."/>
            <person name="Kim H."/>
            <person name="Kim D."/>
        </authorList>
    </citation>
    <scope>NUCLEOTIDE SEQUENCE [LARGE SCALE GENOMIC DNA]</scope>
</reference>
<feature type="transmembrane region" description="Helical" evidence="1">
    <location>
        <begin position="82"/>
        <end position="114"/>
    </location>
</feature>
<keyword evidence="3" id="KW-1185">Reference proteome</keyword>
<evidence type="ECO:0000256" key="1">
    <source>
        <dbReference type="SAM" id="Phobius"/>
    </source>
</evidence>
<organism evidence="2 3">
    <name type="scientific">Salmonella phage SE131</name>
    <dbReference type="NCBI Taxonomy" id="2081631"/>
    <lineage>
        <taxon>Viruses</taxon>
        <taxon>Duplodnaviria</taxon>
        <taxon>Heunggongvirae</taxon>
        <taxon>Uroviricota</taxon>
        <taxon>Caudoviricetes</taxon>
        <taxon>Grimontviridae</taxon>
        <taxon>Moazamivirus</taxon>
        <taxon>Moazamivirus SE131</taxon>
    </lineage>
</organism>
<accession>A0A2P1CAD3</accession>
<dbReference type="KEGG" id="vg:77948289"/>